<dbReference type="KEGG" id="halx:M0R89_07770"/>
<reference evidence="1 2" key="1">
    <citation type="submission" date="2022-04" db="EMBL/GenBank/DDBJ databases">
        <title>Diverse halophilic archaea isolated from saline environments.</title>
        <authorList>
            <person name="Cui H.-L."/>
        </authorList>
    </citation>
    <scope>NUCLEOTIDE SEQUENCE [LARGE SCALE GENOMIC DNA]</scope>
    <source>
        <strain evidence="1 2">XZYJT49</strain>
    </source>
</reference>
<keyword evidence="2" id="KW-1185">Reference proteome</keyword>
<proteinExistence type="predicted"/>
<dbReference type="GeneID" id="72185087"/>
<dbReference type="Proteomes" id="UP000830729">
    <property type="component" value="Chromosome"/>
</dbReference>
<dbReference type="EMBL" id="CP096659">
    <property type="protein sequence ID" value="UPV75947.1"/>
    <property type="molecule type" value="Genomic_DNA"/>
</dbReference>
<sequence length="78" mass="8499">MAQFSDSDEGKPVMMGDDKVGMVQEVRGDTAYVNPDAGITDKIKASLDWGDTDEDTYPLDGSNVDAVTDDEIRLRSDL</sequence>
<dbReference type="RefSeq" id="WP_248651984.1">
    <property type="nucleotide sequence ID" value="NZ_CP096659.1"/>
</dbReference>
<dbReference type="AlphaFoldDB" id="A0A8U0HYF0"/>
<organism evidence="1 2">
    <name type="scientific">Halorussus limi</name>
    <dbReference type="NCBI Taxonomy" id="2938695"/>
    <lineage>
        <taxon>Archaea</taxon>
        <taxon>Methanobacteriati</taxon>
        <taxon>Methanobacteriota</taxon>
        <taxon>Stenosarchaea group</taxon>
        <taxon>Halobacteria</taxon>
        <taxon>Halobacteriales</taxon>
        <taxon>Haladaptataceae</taxon>
        <taxon>Halorussus</taxon>
    </lineage>
</organism>
<accession>A0A8U0HYF0</accession>
<name>A0A8U0HYF0_9EURY</name>
<gene>
    <name evidence="1" type="ORF">M0R89_07770</name>
</gene>
<protein>
    <submittedName>
        <fullName evidence="1">PRC-barrel domain containing protein</fullName>
    </submittedName>
</protein>
<evidence type="ECO:0000313" key="1">
    <source>
        <dbReference type="EMBL" id="UPV75947.1"/>
    </source>
</evidence>
<evidence type="ECO:0000313" key="2">
    <source>
        <dbReference type="Proteomes" id="UP000830729"/>
    </source>
</evidence>